<protein>
    <submittedName>
        <fullName evidence="2">Unnamed protein product</fullName>
    </submittedName>
</protein>
<dbReference type="SUPFAM" id="SSF53098">
    <property type="entry name" value="Ribonuclease H-like"/>
    <property type="match status" value="1"/>
</dbReference>
<dbReference type="Proteomes" id="UP001165121">
    <property type="component" value="Unassembled WGS sequence"/>
</dbReference>
<dbReference type="InterPro" id="IPR012337">
    <property type="entry name" value="RNaseH-like_sf"/>
</dbReference>
<dbReference type="InterPro" id="IPR041588">
    <property type="entry name" value="Integrase_H2C2"/>
</dbReference>
<sequence length="489" mass="55230">MGLLGGLWGEELFFYLYCTKHDYLYSAVDDNADRVVLPNDHELKIRISYEYHDVPTSGHPARERTYFFFTRDFYWSHQCEWVWVRMYVRTCEVCQRVKPVPVSQAPLQSLPTPSEYWQSISMDFGFRLPPDNKRRTGFEVFVDHFSKMVAAVPAEVTAKQTAYRFVDMVFRHHGMPIDIVSDRDPRFTARFWQNVFELLGRKLSMSTSGHPQTDGQTECINRVLDDALKCYAHSSRHCSDCLPMAEFAINNSVQASSGHTPFYVNAMRHPRVPSGLGPVAPSLSGGGYPISSKQNEPADTSNIAIESTRARTVRSSINKSTVSTPGVDPLNINEHHTQTGAVVNKDLELNTDFSAKAMDFVQRRQAVIRFVQYVIAASVDRQKLNADNNGRGNTNEFKIGSLVLLVTQNIAKNAVSDFGASKLAPRFIDPSPCWRSTATRTRWTCRPACASTQPFMSVGRSRTRNTSHLVLATRCRRLLEHADARSQDS</sequence>
<dbReference type="Pfam" id="PF00665">
    <property type="entry name" value="rve"/>
    <property type="match status" value="1"/>
</dbReference>
<dbReference type="EMBL" id="BSXT01000633">
    <property type="protein sequence ID" value="GMF31473.1"/>
    <property type="molecule type" value="Genomic_DNA"/>
</dbReference>
<accession>A0A9W6UF85</accession>
<gene>
    <name evidence="2" type="ORF">Pfra01_000723600</name>
</gene>
<name>A0A9W6UF85_9STRA</name>
<dbReference type="Pfam" id="PF17921">
    <property type="entry name" value="Integrase_H2C2"/>
    <property type="match status" value="1"/>
</dbReference>
<dbReference type="GO" id="GO:0003676">
    <property type="term" value="F:nucleic acid binding"/>
    <property type="evidence" value="ECO:0007669"/>
    <property type="project" value="InterPro"/>
</dbReference>
<dbReference type="Gene3D" id="3.30.420.10">
    <property type="entry name" value="Ribonuclease H-like superfamily/Ribonuclease H"/>
    <property type="match status" value="1"/>
</dbReference>
<dbReference type="PANTHER" id="PTHR37984">
    <property type="entry name" value="PROTEIN CBG26694"/>
    <property type="match status" value="1"/>
</dbReference>
<dbReference type="Gene3D" id="1.10.340.70">
    <property type="match status" value="1"/>
</dbReference>
<dbReference type="PROSITE" id="PS50994">
    <property type="entry name" value="INTEGRASE"/>
    <property type="match status" value="1"/>
</dbReference>
<dbReference type="OrthoDB" id="7754070at2759"/>
<dbReference type="InterPro" id="IPR001584">
    <property type="entry name" value="Integrase_cat-core"/>
</dbReference>
<evidence type="ECO:0000313" key="2">
    <source>
        <dbReference type="EMBL" id="GMF31473.1"/>
    </source>
</evidence>
<dbReference type="GO" id="GO:0015074">
    <property type="term" value="P:DNA integration"/>
    <property type="evidence" value="ECO:0007669"/>
    <property type="project" value="InterPro"/>
</dbReference>
<comment type="caution">
    <text evidence="2">The sequence shown here is derived from an EMBL/GenBank/DDBJ whole genome shotgun (WGS) entry which is preliminary data.</text>
</comment>
<dbReference type="InterPro" id="IPR050951">
    <property type="entry name" value="Retrovirus_Pol_polyprotein"/>
</dbReference>
<feature type="domain" description="Integrase catalytic" evidence="1">
    <location>
        <begin position="107"/>
        <end position="269"/>
    </location>
</feature>
<keyword evidence="3" id="KW-1185">Reference proteome</keyword>
<proteinExistence type="predicted"/>
<dbReference type="InterPro" id="IPR036397">
    <property type="entry name" value="RNaseH_sf"/>
</dbReference>
<evidence type="ECO:0000313" key="3">
    <source>
        <dbReference type="Proteomes" id="UP001165121"/>
    </source>
</evidence>
<evidence type="ECO:0000259" key="1">
    <source>
        <dbReference type="PROSITE" id="PS50994"/>
    </source>
</evidence>
<dbReference type="AlphaFoldDB" id="A0A9W6UF85"/>
<organism evidence="2 3">
    <name type="scientific">Phytophthora fragariaefolia</name>
    <dbReference type="NCBI Taxonomy" id="1490495"/>
    <lineage>
        <taxon>Eukaryota</taxon>
        <taxon>Sar</taxon>
        <taxon>Stramenopiles</taxon>
        <taxon>Oomycota</taxon>
        <taxon>Peronosporomycetes</taxon>
        <taxon>Peronosporales</taxon>
        <taxon>Peronosporaceae</taxon>
        <taxon>Phytophthora</taxon>
    </lineage>
</organism>
<dbReference type="PANTHER" id="PTHR37984:SF5">
    <property type="entry name" value="PROTEIN NYNRIN-LIKE"/>
    <property type="match status" value="1"/>
</dbReference>
<reference evidence="2" key="1">
    <citation type="submission" date="2023-04" db="EMBL/GenBank/DDBJ databases">
        <title>Phytophthora fragariaefolia NBRC 109709.</title>
        <authorList>
            <person name="Ichikawa N."/>
            <person name="Sato H."/>
            <person name="Tonouchi N."/>
        </authorList>
    </citation>
    <scope>NUCLEOTIDE SEQUENCE</scope>
    <source>
        <strain evidence="2">NBRC 109709</strain>
    </source>
</reference>